<gene>
    <name evidence="14" type="ORF">O1G21_06730</name>
</gene>
<dbReference type="InterPro" id="IPR016036">
    <property type="entry name" value="Malonyl_transacylase_ACP-bd"/>
</dbReference>
<dbReference type="InterPro" id="IPR014030">
    <property type="entry name" value="Ketoacyl_synth_N"/>
</dbReference>
<dbReference type="InterPro" id="IPR057326">
    <property type="entry name" value="KR_dom"/>
</dbReference>
<dbReference type="Proteomes" id="UP001212821">
    <property type="component" value="Chromosome"/>
</dbReference>
<dbReference type="Pfam" id="PF08990">
    <property type="entry name" value="Docking"/>
    <property type="match status" value="1"/>
</dbReference>
<dbReference type="Gene3D" id="3.40.47.10">
    <property type="match status" value="3"/>
</dbReference>
<protein>
    <submittedName>
        <fullName evidence="14">Type I polyketide synthase</fullName>
    </submittedName>
</protein>
<feature type="region of interest" description="Disordered" evidence="10">
    <location>
        <begin position="2615"/>
        <end position="2644"/>
    </location>
</feature>
<dbReference type="InterPro" id="IPR013968">
    <property type="entry name" value="PKS_KR"/>
</dbReference>
<dbReference type="InterPro" id="IPR020807">
    <property type="entry name" value="PKS_DH"/>
</dbReference>
<dbReference type="InterPro" id="IPR042104">
    <property type="entry name" value="PKS_dehydratase_sf"/>
</dbReference>
<dbReference type="InterPro" id="IPR036291">
    <property type="entry name" value="NAD(P)-bd_dom_sf"/>
</dbReference>
<comment type="cofactor">
    <cofactor evidence="1">
        <name>pantetheine 4'-phosphate</name>
        <dbReference type="ChEBI" id="CHEBI:47942"/>
    </cofactor>
</comment>
<evidence type="ECO:0000313" key="14">
    <source>
        <dbReference type="EMBL" id="WBP85575.1"/>
    </source>
</evidence>
<dbReference type="SUPFAM" id="SSF51735">
    <property type="entry name" value="NAD(P)-binding Rossmann-fold domains"/>
    <property type="match status" value="4"/>
</dbReference>
<evidence type="ECO:0000259" key="12">
    <source>
        <dbReference type="PROSITE" id="PS52004"/>
    </source>
</evidence>
<keyword evidence="6" id="KW-0045">Antibiotic biosynthesis</keyword>
<feature type="domain" description="Ketosynthase family 3 (KS3)" evidence="12">
    <location>
        <begin position="31"/>
        <end position="457"/>
    </location>
</feature>
<evidence type="ECO:0000256" key="9">
    <source>
        <dbReference type="PROSITE-ProRule" id="PRU01363"/>
    </source>
</evidence>
<dbReference type="InterPro" id="IPR049552">
    <property type="entry name" value="PKS_DH_N"/>
</dbReference>
<dbReference type="InterPro" id="IPR020841">
    <property type="entry name" value="PKS_Beta-ketoAc_synthase_dom"/>
</dbReference>
<dbReference type="PANTHER" id="PTHR43775">
    <property type="entry name" value="FATTY ACID SYNTHASE"/>
    <property type="match status" value="1"/>
</dbReference>
<dbReference type="InterPro" id="IPR009081">
    <property type="entry name" value="PP-bd_ACP"/>
</dbReference>
<dbReference type="CDD" id="cd08956">
    <property type="entry name" value="KR_3_FAS_SDR_x"/>
    <property type="match status" value="1"/>
</dbReference>
<dbReference type="InterPro" id="IPR032821">
    <property type="entry name" value="PKS_assoc"/>
</dbReference>
<feature type="domain" description="Carrier" evidence="11">
    <location>
        <begin position="4114"/>
        <end position="4189"/>
    </location>
</feature>
<feature type="active site" description="Proton acceptor; for dehydratase activity" evidence="9">
    <location>
        <position position="963"/>
    </location>
</feature>
<evidence type="ECO:0000256" key="8">
    <source>
        <dbReference type="ARBA" id="ARBA00023315"/>
    </source>
</evidence>
<dbReference type="InterPro" id="IPR055123">
    <property type="entry name" value="SpnB-like_Rossmann"/>
</dbReference>
<dbReference type="Gene3D" id="3.10.129.110">
    <property type="entry name" value="Polyketide synthase dehydratase"/>
    <property type="match status" value="1"/>
</dbReference>
<keyword evidence="15" id="KW-1185">Reference proteome</keyword>
<dbReference type="Gene3D" id="3.40.366.10">
    <property type="entry name" value="Malonyl-Coenzyme A Acyl Carrier Protein, domain 2"/>
    <property type="match status" value="3"/>
</dbReference>
<dbReference type="InterPro" id="IPR014031">
    <property type="entry name" value="Ketoacyl_synth_C"/>
</dbReference>
<dbReference type="PANTHER" id="PTHR43775:SF51">
    <property type="entry name" value="INACTIVE PHENOLPHTHIOCEROL SYNTHESIS POLYKETIDE SYNTHASE TYPE I PKS1-RELATED"/>
    <property type="match status" value="1"/>
</dbReference>
<evidence type="ECO:0000256" key="1">
    <source>
        <dbReference type="ARBA" id="ARBA00001957"/>
    </source>
</evidence>
<evidence type="ECO:0000256" key="4">
    <source>
        <dbReference type="ARBA" id="ARBA00022553"/>
    </source>
</evidence>
<dbReference type="SMART" id="SM01294">
    <property type="entry name" value="PKS_PP_betabranch"/>
    <property type="match status" value="3"/>
</dbReference>
<feature type="domain" description="Carrier" evidence="11">
    <location>
        <begin position="2652"/>
        <end position="2727"/>
    </location>
</feature>
<dbReference type="Gene3D" id="3.40.50.720">
    <property type="entry name" value="NAD(P)-binding Rossmann-like Domain"/>
    <property type="match status" value="2"/>
</dbReference>
<evidence type="ECO:0000259" key="13">
    <source>
        <dbReference type="PROSITE" id="PS52019"/>
    </source>
</evidence>
<feature type="domain" description="Ketosynthase family 3 (KS3)" evidence="12">
    <location>
        <begin position="1738"/>
        <end position="2163"/>
    </location>
</feature>
<evidence type="ECO:0000313" key="15">
    <source>
        <dbReference type="Proteomes" id="UP001212821"/>
    </source>
</evidence>
<keyword evidence="8" id="KW-0012">Acyltransferase</keyword>
<dbReference type="Pfam" id="PF16197">
    <property type="entry name" value="KAsynt_C_assoc"/>
    <property type="match status" value="3"/>
</dbReference>
<feature type="region of interest" description="C-terminal hotdog fold" evidence="9">
    <location>
        <begin position="1068"/>
        <end position="1205"/>
    </location>
</feature>
<dbReference type="InterPro" id="IPR016039">
    <property type="entry name" value="Thiolase-like"/>
</dbReference>
<dbReference type="SMART" id="SM00822">
    <property type="entry name" value="PKS_KR"/>
    <property type="match status" value="2"/>
</dbReference>
<dbReference type="InterPro" id="IPR015083">
    <property type="entry name" value="NorB/c/GfsB-D-like_docking"/>
</dbReference>
<feature type="active site" description="Proton donor; for dehydratase activity" evidence="9">
    <location>
        <position position="1127"/>
    </location>
</feature>
<dbReference type="PROSITE" id="PS52004">
    <property type="entry name" value="KS3_2"/>
    <property type="match status" value="3"/>
</dbReference>
<dbReference type="Gene3D" id="1.10.1200.10">
    <property type="entry name" value="ACP-like"/>
    <property type="match status" value="3"/>
</dbReference>
<dbReference type="InterPro" id="IPR050091">
    <property type="entry name" value="PKS_NRPS_Biosynth_Enz"/>
</dbReference>
<evidence type="ECO:0000256" key="7">
    <source>
        <dbReference type="ARBA" id="ARBA00023268"/>
    </source>
</evidence>
<dbReference type="Pfam" id="PF22953">
    <property type="entry name" value="SpnB_Rossmann"/>
    <property type="match status" value="1"/>
</dbReference>
<dbReference type="PROSITE" id="PS00012">
    <property type="entry name" value="PHOSPHOPANTETHEINE"/>
    <property type="match status" value="2"/>
</dbReference>
<keyword evidence="7" id="KW-0511">Multifunctional enzyme</keyword>
<accession>A0ABY7PYS7</accession>
<dbReference type="InterPro" id="IPR049900">
    <property type="entry name" value="PKS_mFAS_DH"/>
</dbReference>
<dbReference type="EMBL" id="CP115450">
    <property type="protein sequence ID" value="WBP85575.1"/>
    <property type="molecule type" value="Genomic_DNA"/>
</dbReference>
<dbReference type="Pfam" id="PF08659">
    <property type="entry name" value="KR"/>
    <property type="match status" value="2"/>
</dbReference>
<dbReference type="InterPro" id="IPR018201">
    <property type="entry name" value="Ketoacyl_synth_AS"/>
</dbReference>
<dbReference type="Pfam" id="PF14765">
    <property type="entry name" value="PS-DH"/>
    <property type="match status" value="1"/>
</dbReference>
<dbReference type="Pfam" id="PF00698">
    <property type="entry name" value="Acyl_transf_1"/>
    <property type="match status" value="3"/>
</dbReference>
<evidence type="ECO:0000256" key="10">
    <source>
        <dbReference type="SAM" id="MobiDB-lite"/>
    </source>
</evidence>
<name>A0ABY7PYS7_9ACTN</name>
<dbReference type="InterPro" id="IPR001227">
    <property type="entry name" value="Ac_transferase_dom_sf"/>
</dbReference>
<dbReference type="InterPro" id="IPR014043">
    <property type="entry name" value="Acyl_transferase_dom"/>
</dbReference>
<evidence type="ECO:0000256" key="5">
    <source>
        <dbReference type="ARBA" id="ARBA00022679"/>
    </source>
</evidence>
<dbReference type="PROSITE" id="PS50075">
    <property type="entry name" value="CARRIER"/>
    <property type="match status" value="3"/>
</dbReference>
<dbReference type="SUPFAM" id="SSF55048">
    <property type="entry name" value="Probable ACP-binding domain of malonyl-CoA ACP transacylase"/>
    <property type="match status" value="3"/>
</dbReference>
<dbReference type="Gene3D" id="3.30.70.3290">
    <property type="match status" value="3"/>
</dbReference>
<dbReference type="InterPro" id="IPR016035">
    <property type="entry name" value="Acyl_Trfase/lysoPLipase"/>
</dbReference>
<feature type="domain" description="Carrier" evidence="11">
    <location>
        <begin position="1644"/>
        <end position="1719"/>
    </location>
</feature>
<evidence type="ECO:0000256" key="3">
    <source>
        <dbReference type="ARBA" id="ARBA00022450"/>
    </source>
</evidence>
<dbReference type="InterPro" id="IPR036736">
    <property type="entry name" value="ACP-like_sf"/>
</dbReference>
<feature type="domain" description="Ketosynthase family 3 (KS3)" evidence="12">
    <location>
        <begin position="2744"/>
        <end position="3170"/>
    </location>
</feature>
<dbReference type="RefSeq" id="WP_270141629.1">
    <property type="nucleotide sequence ID" value="NZ_CP115450.1"/>
</dbReference>
<dbReference type="SUPFAM" id="SSF47336">
    <property type="entry name" value="ACP-like"/>
    <property type="match status" value="3"/>
</dbReference>
<dbReference type="CDD" id="cd00833">
    <property type="entry name" value="PKS"/>
    <property type="match status" value="3"/>
</dbReference>
<dbReference type="PROSITE" id="PS52019">
    <property type="entry name" value="PKS_MFAS_DH"/>
    <property type="match status" value="1"/>
</dbReference>
<dbReference type="SMART" id="SM00826">
    <property type="entry name" value="PKS_DH"/>
    <property type="match status" value="1"/>
</dbReference>
<dbReference type="SMART" id="SM00823">
    <property type="entry name" value="PKS_PP"/>
    <property type="match status" value="3"/>
</dbReference>
<keyword evidence="4" id="KW-0597">Phosphoprotein</keyword>
<dbReference type="SMART" id="SM00825">
    <property type="entry name" value="PKS_KS"/>
    <property type="match status" value="3"/>
</dbReference>
<dbReference type="Pfam" id="PF02801">
    <property type="entry name" value="Ketoacyl-synt_C"/>
    <property type="match status" value="3"/>
</dbReference>
<dbReference type="Pfam" id="PF00550">
    <property type="entry name" value="PP-binding"/>
    <property type="match status" value="3"/>
</dbReference>
<dbReference type="SUPFAM" id="SSF53901">
    <property type="entry name" value="Thiolase-like"/>
    <property type="match status" value="3"/>
</dbReference>
<evidence type="ECO:0000256" key="6">
    <source>
        <dbReference type="ARBA" id="ARBA00023194"/>
    </source>
</evidence>
<dbReference type="InterPro" id="IPR006162">
    <property type="entry name" value="Ppantetheine_attach_site"/>
</dbReference>
<dbReference type="CDD" id="cd08952">
    <property type="entry name" value="KR_1_SDR_x"/>
    <property type="match status" value="1"/>
</dbReference>
<organism evidence="14 15">
    <name type="scientific">Kitasatospora cathayae</name>
    <dbReference type="NCBI Taxonomy" id="3004092"/>
    <lineage>
        <taxon>Bacteria</taxon>
        <taxon>Bacillati</taxon>
        <taxon>Actinomycetota</taxon>
        <taxon>Actinomycetes</taxon>
        <taxon>Kitasatosporales</taxon>
        <taxon>Streptomycetaceae</taxon>
        <taxon>Kitasatospora</taxon>
    </lineage>
</organism>
<comment type="pathway">
    <text evidence="2">Antibiotic biosynthesis.</text>
</comment>
<dbReference type="SUPFAM" id="SSF52151">
    <property type="entry name" value="FabD/lysophospholipase-like"/>
    <property type="match status" value="3"/>
</dbReference>
<dbReference type="InterPro" id="IPR049551">
    <property type="entry name" value="PKS_DH_C"/>
</dbReference>
<evidence type="ECO:0000256" key="2">
    <source>
        <dbReference type="ARBA" id="ARBA00004792"/>
    </source>
</evidence>
<sequence length="4263" mass="444375">MTNEEKLLDHLRWVTAELHQTKKRLHQAETAEPIAIVAMSCRYPGGVTSPEDLWQLVLDGRDAVGPFPDDRGWDTAAVYHPDPDQQGTTYVREGGFLDRADEFDAGFFGISPREALAMDPQQRLLLETSWEAFERAGIDPSSVRGSRTGVYVGVMHHDYASRLDTLPEGVEVYAGSGNAGSVASGRISYTLGLEGPAVTVDTACSSSLVTLHLAAQALRQGECTLALAGGVTVMSTLDLFVDFSQQRGLAADGRCKPFAAAADGTGWGEGVGLFLLERLSDARANGHPVLAVLRGSAVNQDGASSGLTVPNGPSQQRVIRQALEQAGLTPGEVDAVEAHGTGTTLGDPIEAHALLATYGRERSEGHPLWLGSVKSNLGHTQAAAGAAGVIKMVMALRNGVLPKTLHLDEPSPQVDWTAGDVRLLSERTDWPQTGRPRRAGVSSFGISGTNAHVVLEQALAEDAEPAELADRPELPLAALRLAARSAEAVRDQAAALAARLTGTETMADLADLGYSLATTRTAFDHRAVVLGADAAEIREGLLALASGTPSAAVVRGSSGSGARTAFLFTGQGSQRAGTGRALYGAFPVFAEAFDAACRELDRYFDTPVREVAFAAQDSAHAQLLHRTEYTQAALFALEVALFRLTESWGIRPDVLLGHSIGELVAAHVAGMLTLPQACALVAARGRLMQSLPEGGAMLSVEAAEDEVRPLLAEFEGRADIAAVNGPAAVVLSGDEDAIDALARQLTGRRTKRLRVSHAFHSPRMEPMLDRFRGVVERLDFRPPTIPIVSNVTGRIATAEELSTPEYWVRHVREAVRFHDGVRALDAHGVTTYLELGPDGVLSAMGQLCLADTPRDARWSSVLRRGADEVRSLGRAVAEIHTHGTGVDWAAALPGAARVDLPTYPFQRERYWLEGGTATGEVASAGVEAVGHPLLGAMVVLAGSDGFVFTGRLSLRSQAWLADHAVNGVVLLPGTALVELAVRAGDQVGCGRLEELTLEAPLVLPEEGELQLQVAVDAADGTDRRTVTVYARGLDGEWTRHAKGVVAREAGARTEGLPAAEETWPPVGAEPVDLADFYRQRATAGFGYGPAFQGLRAAWRRGAEVFAEVRLDQEQEAGRFGLHPALLDAALQAMGVGALLPEDGAARLPFAWSGVTLHAAGASALRVRLVPAGDEAVSLTATDERGLPVVTVDSLTLRQLSAGQLSPAADALFRLDWVALGNLPKEDGWSGSVELVEVDTSAGVRAAVHGVLGSVQGVLAADGASRRLVFVTRGAVGLSGDGLVDPAAAAVWGLVRSAQSEHPGRFVLVDVDGSPESSALLEVVGAGEEPQVAVRSGVVSVPRLVRAGLVSSSDAPGFGSGGTVLVTGGLGVLGRLVARHLVEVHGVRHLVLTGRRGLASEGAAGFVAELAGLGASVRVVACDAGDRGALAELLEGIGAGEPLRAVVHAAGVLDDGVVGSLTPERVDSVLRPKVDAVWNLHELTVGLGLSAFVVFSSASGVLGAPGQGSYAAANAFLDAFAQYRRGLGLPATSLAWGLWAERGGMTAGLGSVEVGRISRGGMLPLSTREGLALFDAGLTHDHPVLYPMRLDRAALRTAGELPPVLRALVTAPVRRNTAAPTGTGSTDGDRLARSLANLPEAQQERVLLDLVATEVATVLGLAANEPLDPTQVFKDLGFDSLTAVELRNRLGAATGLRLPATLAFDQPSPSALAGYLRTRLLEGRTALPTAGATTAAPIDEPIAIVGMSCRFPGGVRNPEDLWDLVANGGDAISAFPDDRGWDLDALFDPDPERQGTSYVREGGFLDGAADFDPVFFGISPREALAMDPQQRLLLESAWETFERAGIAPASVRGSQTGVFTGVMYHDYVNLVQDQEGLEGYAGNGSAGSIASGRIAYSLGLEGPAVTIDTACSSSLVAMHLASQALREGECSLALAGGVTVMSSPNTFIEFSRQRGLAADGRCKPFAAGADGTSWSEGIGLVLLERLSDARRNGHQVLAVIRGSAVNQDGASNGMTAPNGPSQQRVITMALQKSRLAADEVDAVEAHGTGTTLGDPIEAQALLATYGQGRSADRPLWLGSVKSNLGHTQAAAGVAGVIKMVQAMRHGVLPRTLHVDAPSPHVDWSAGEVSLLIEDREWPETGRPRRAGVSSFGISGTNAHVILEQAPQSAESAAPASSAAVPPVSVLSARNDAALRDQAARLAVHVCADGSLTVAEVARSLATTRSPLARRAAVVAADREGLLRGLEALAEGRQAKELVDAAAVGGKTAFLFTGQGSQKPGMGRELYEAFPAYASAFDAVCAELDRHLDGSVREVVFGDDAELLNRTVWAQAGLFALEVALFRLLESWGVSPDLLLGHSIGEVAAAHVAGVFSLEDAAALVAARGRLMQALPAGGAMLAVAVDQQTAVELLAGCEGLVDVAAVNGPRSVVLSGDAGAIEKVEQKARAAGHRVKRLSVSHAFHSPLMEPMLAEFGTVVRALKAAEPRIPVVSNVTGALATAEELTSPDYWVRHVRQAVLFHDGVRTASQLGATRFVELGPDGVLTALAQDCLTDTATHAFTSLLRRDRPEDQAVAAALGTLHCWGTVPDWQAVYGGSGARRVDLPTYAFQRQRYWPDAVPTEPHRTPSHQQAVPEENAAAPASTHGFDSAEDAGRALLDLVRETVVAVLGHDAQETEDAERAFRDLGFDSMTAVEFRNRLNRATGLSLPTTLVFDHPTPAALVRHLRAELLGGDDRTQVAHRTVGSDEPIAIIGMACRFPGGANSPEELWRLVEGEVDAITPFPADRGWNLDALHDPDADRIGTTYTRGGGFLHDAAEFDAGFFGISPREALAMDPQQRLLLETSWEAFERAGVTPESVRGSGTGVFVGTNGQDYTALVSASAENLEGYLGTGGAGSVASGRIAYTLGLEGPALTVDTACSSSLVALHLAAEALRRGECSLALAGGVTVMSTPVSFIEFSRQRGLAPDGRCKPFAAAADGTGWSEGAGMLLVERLSDARRNGHRVLAVIRGSAVNQDGASNGLTAPNGPSQQRVIRQALANAGLTGADVDAVEAHGTGTALGDPIEAQALLATYGRERPEDRPLWLGSIKSNIGHTQAAAGVAGVIKTVMAMRNGVLPRSLNLDESTPHVDWTSGGVALLTERREWPEWGRPRRAAVSSFGMSGTNAHLVLEQAPTEAETAPVALPSTTPVVWPLSAKSEEALRAQAERLGEYLASRPDADLVAVGRELAVARTAFARRAVLTAADRAELLGALEALAGGAGEILLARESTRTVFLFTGQGSQRLGMGRELYGAFPVFAGAFDAVCAELDGHLDGSVRDVVFGDDAELLNRTVWAQAGLFALEVALFRLLESWGVSPDLLLGHSIGEVAAAHVAGVFSLEDAAALVAARGRLMQALPAGGAMLAVGVPVEEAGELLAGFAGRVDVAAVNGPQSVVLSGEAGAIGEIEQAALAAGHRAKRLSVSHAFHSPLMEPMLAEFGTVVSALAAAEPRIPVVSNVTGALATAEELTSPDYWVRHVRQAVLFHDGVRTAAELGATRFVELGPDGVLSAMVQGILVGPETGAKPETVTIPLLRRGRPEPRSLFDALGRAHATGVPVDLSALLGTTAASAADLPTYAFQRERYWPTPAERAELPAWLGGAAGASKLNELLYRVTWAPLVGRVPAVLSGRWLVVSVDGCADVAGALVAAGAEVVECAAGEVSQRALVGERLSGVVSCLGSSGAVLSLVKVLGELGVSAPLWCVTRGAVSVGGSDAAPDASLAQVWGLGRVVALERSQSWGGLVDVPEVLDAEAGSWLARVLSGAAGEDQVAVREGGAYGRRLVRDASAPGAAPSGEEWRAPASALITGGTGALGAHVARWLAGRGAERLVLTGRRGIEAPGARELAAELQQLGTTVTVVACDVADRESLAALLAEHPVDAVFHAAGVLDDGVVESLTEERLARVLRPKADAADHLDELTRDSDLSAFVLFSSVAGSVGGAGQGNYAAANAHLDALAERRRAQGLPATSIAWGPWAAGGMATDPAVEARMRLAGMSPLRPDTAFSALERLLADGRPTATVIDIDWGRFAPGFTSARPSPLLDAIPEAVRTVPQDGPAGSGSGSGFAERLAALPVHERADAVLELVRTHVAGVLGHGTAGRIDAEQAFKDLGFDSLTAVELRNRLGAATGLALPATLVFDHPAPSALADHLLAELTGGQGDTDPEEARIRQALATLPFSRIREAGLVDVLLRLAGLEETSSAPAEDAPAAIDEMDADALIQLALGDNGS</sequence>
<feature type="region of interest" description="N-terminal hotdog fold" evidence="9">
    <location>
        <begin position="931"/>
        <end position="1052"/>
    </location>
</feature>
<keyword evidence="5" id="KW-0808">Transferase</keyword>
<dbReference type="SMART" id="SM00827">
    <property type="entry name" value="PKS_AT"/>
    <property type="match status" value="3"/>
</dbReference>
<evidence type="ECO:0000259" key="11">
    <source>
        <dbReference type="PROSITE" id="PS50075"/>
    </source>
</evidence>
<dbReference type="Pfam" id="PF21089">
    <property type="entry name" value="PKS_DH_N"/>
    <property type="match status" value="1"/>
</dbReference>
<dbReference type="Pfam" id="PF00109">
    <property type="entry name" value="ketoacyl-synt"/>
    <property type="match status" value="3"/>
</dbReference>
<feature type="domain" description="PKS/mFAS DH" evidence="13">
    <location>
        <begin position="931"/>
        <end position="1205"/>
    </location>
</feature>
<dbReference type="PROSITE" id="PS00606">
    <property type="entry name" value="KS3_1"/>
    <property type="match status" value="3"/>
</dbReference>
<proteinExistence type="predicted"/>
<dbReference type="InterPro" id="IPR020806">
    <property type="entry name" value="PKS_PP-bd"/>
</dbReference>
<keyword evidence="3" id="KW-0596">Phosphopantetheine</keyword>
<reference evidence="15" key="1">
    <citation type="submission" date="2022-12" db="EMBL/GenBank/DDBJ databases">
        <authorList>
            <person name="Mo P."/>
        </authorList>
    </citation>
    <scope>NUCLEOTIDE SEQUENCE [LARGE SCALE GENOMIC DNA]</scope>
    <source>
        <strain evidence="15">HUAS 3-15</strain>
    </source>
</reference>